<keyword evidence="1" id="KW-0067">ATP-binding</keyword>
<keyword evidence="1" id="KW-0547">Nucleotide-binding</keyword>
<dbReference type="InterPro" id="IPR026838">
    <property type="entry name" value="YheC/D"/>
</dbReference>
<accession>A0A7Y0K6V4</accession>
<dbReference type="PROSITE" id="PS50975">
    <property type="entry name" value="ATP_GRASP"/>
    <property type="match status" value="1"/>
</dbReference>
<dbReference type="GO" id="GO:0005524">
    <property type="term" value="F:ATP binding"/>
    <property type="evidence" value="ECO:0007669"/>
    <property type="project" value="UniProtKB-UniRule"/>
</dbReference>
<sequence length="462" mass="53119">MTRKFLQLSKKDDFQEILEGLSIAISPSLLKFLNIDLNNTVYVCVAKIIIPVNVQTHSLEKQDIIFSSDLEKTLLLPKEIKTFLIPYYNKNQIIHLGPVIGILTDINDNKEDISFPAIQHLCKELAEELVQIGGFFYVFGLQNFEEDKIYGYFLDNHTWTKQLFPYPNVIYNRLHSRKADASTTFLKLKKILEEKEIPIFNSKFLAKDETNQLLADQASIDKHLPVTEKLTEQGFFSMLKTFRILYVKPVHGSQGRNIIHIEHIDDHFIATISSGKKKGKGQLFTEEKKLWMWLKNYVKNKSYICQQGIDFQKWQGRPLDFRILCHKNYQGHWTITSTVARIAQKDAIVANLAQGAEMKAAKIVLNELLNTENASQKLEELKVLAIKIATILSENTEGYLGELGIDIGMDKQGHLWIIEVNSKPSKKLEEHIEKTRPSTKALLDYFIALSFSPYLKELSEDE</sequence>
<reference evidence="3 4" key="1">
    <citation type="submission" date="2020-04" db="EMBL/GenBank/DDBJ databases">
        <title>Bacillus sp. UniB3 isolated from commercial digestive syrup.</title>
        <authorList>
            <person name="Thorat V."/>
            <person name="Kirdat K."/>
            <person name="Tiwarekar B."/>
            <person name="Yadav A."/>
        </authorList>
    </citation>
    <scope>NUCLEOTIDE SEQUENCE [LARGE SCALE GENOMIC DNA]</scope>
    <source>
        <strain evidence="3 4">UniB3</strain>
    </source>
</reference>
<dbReference type="InterPro" id="IPR011761">
    <property type="entry name" value="ATP-grasp"/>
</dbReference>
<feature type="domain" description="ATP-grasp" evidence="2">
    <location>
        <begin position="189"/>
        <end position="451"/>
    </location>
</feature>
<evidence type="ECO:0000256" key="1">
    <source>
        <dbReference type="PROSITE-ProRule" id="PRU00409"/>
    </source>
</evidence>
<gene>
    <name evidence="3" type="ORF">HHU08_06600</name>
</gene>
<dbReference type="AlphaFoldDB" id="A0A7Y0K6V4"/>
<comment type="caution">
    <text evidence="3">The sequence shown here is derived from an EMBL/GenBank/DDBJ whole genome shotgun (WGS) entry which is preliminary data.</text>
</comment>
<evidence type="ECO:0000313" key="3">
    <source>
        <dbReference type="EMBL" id="NMO76657.1"/>
    </source>
</evidence>
<dbReference type="EMBL" id="JABBPK010000001">
    <property type="protein sequence ID" value="NMO76657.1"/>
    <property type="molecule type" value="Genomic_DNA"/>
</dbReference>
<protein>
    <submittedName>
        <fullName evidence="3">YheC/YheD family protein</fullName>
    </submittedName>
</protein>
<name>A0A7Y0K6V4_9BACI</name>
<keyword evidence="4" id="KW-1185">Reference proteome</keyword>
<evidence type="ECO:0000313" key="4">
    <source>
        <dbReference type="Proteomes" id="UP000588491"/>
    </source>
</evidence>
<proteinExistence type="predicted"/>
<dbReference type="Pfam" id="PF14398">
    <property type="entry name" value="ATPgrasp_YheCD"/>
    <property type="match status" value="1"/>
</dbReference>
<dbReference type="RefSeq" id="WP_169188073.1">
    <property type="nucleotide sequence ID" value="NZ_JABBPK010000001.1"/>
</dbReference>
<evidence type="ECO:0000259" key="2">
    <source>
        <dbReference type="PROSITE" id="PS50975"/>
    </source>
</evidence>
<dbReference type="SUPFAM" id="SSF56059">
    <property type="entry name" value="Glutathione synthetase ATP-binding domain-like"/>
    <property type="match status" value="1"/>
</dbReference>
<dbReference type="GO" id="GO:0046872">
    <property type="term" value="F:metal ion binding"/>
    <property type="evidence" value="ECO:0007669"/>
    <property type="project" value="InterPro"/>
</dbReference>
<dbReference type="Gene3D" id="3.30.470.20">
    <property type="entry name" value="ATP-grasp fold, B domain"/>
    <property type="match status" value="1"/>
</dbReference>
<organism evidence="3 4">
    <name type="scientific">Niallia alba</name>
    <dbReference type="NCBI Taxonomy" id="2729105"/>
    <lineage>
        <taxon>Bacteria</taxon>
        <taxon>Bacillati</taxon>
        <taxon>Bacillota</taxon>
        <taxon>Bacilli</taxon>
        <taxon>Bacillales</taxon>
        <taxon>Bacillaceae</taxon>
        <taxon>Niallia</taxon>
    </lineage>
</organism>
<dbReference type="Proteomes" id="UP000588491">
    <property type="component" value="Unassembled WGS sequence"/>
</dbReference>